<name>A0ABQ5SCH4_9CHLO</name>
<evidence type="ECO:0000313" key="5">
    <source>
        <dbReference type="EMBL" id="GLI66876.1"/>
    </source>
</evidence>
<dbReference type="InterPro" id="IPR052483">
    <property type="entry name" value="bZIP_transcription_regulators"/>
</dbReference>
<comment type="caution">
    <text evidence="5">The sequence shown here is derived from an EMBL/GenBank/DDBJ whole genome shotgun (WGS) entry which is preliminary data.</text>
</comment>
<accession>A0ABQ5SCH4</accession>
<evidence type="ECO:0000313" key="6">
    <source>
        <dbReference type="Proteomes" id="UP001165090"/>
    </source>
</evidence>
<feature type="compositionally biased region" description="Low complexity" evidence="4">
    <location>
        <begin position="183"/>
        <end position="199"/>
    </location>
</feature>
<keyword evidence="3" id="KW-0539">Nucleus</keyword>
<evidence type="ECO:0000256" key="3">
    <source>
        <dbReference type="ARBA" id="ARBA00023242"/>
    </source>
</evidence>
<dbReference type="PANTHER" id="PTHR46391">
    <property type="entry name" value="BASIC LEUCINE ZIPPER 34"/>
    <property type="match status" value="1"/>
</dbReference>
<feature type="region of interest" description="Disordered" evidence="4">
    <location>
        <begin position="1"/>
        <end position="20"/>
    </location>
</feature>
<evidence type="ECO:0000256" key="1">
    <source>
        <dbReference type="ARBA" id="ARBA00023015"/>
    </source>
</evidence>
<dbReference type="PANTHER" id="PTHR46391:SF35">
    <property type="entry name" value="BASIC LEUCINE ZIPPER 34-LIKE ISOFORM X1"/>
    <property type="match status" value="1"/>
</dbReference>
<dbReference type="EMBL" id="BSDZ01000045">
    <property type="protein sequence ID" value="GLI66876.1"/>
    <property type="molecule type" value="Genomic_DNA"/>
</dbReference>
<feature type="region of interest" description="Disordered" evidence="4">
    <location>
        <begin position="284"/>
        <end position="314"/>
    </location>
</feature>
<proteinExistence type="predicted"/>
<evidence type="ECO:0000256" key="4">
    <source>
        <dbReference type="SAM" id="MobiDB-lite"/>
    </source>
</evidence>
<organism evidence="5 6">
    <name type="scientific">Volvox africanus</name>
    <dbReference type="NCBI Taxonomy" id="51714"/>
    <lineage>
        <taxon>Eukaryota</taxon>
        <taxon>Viridiplantae</taxon>
        <taxon>Chlorophyta</taxon>
        <taxon>core chlorophytes</taxon>
        <taxon>Chlorophyceae</taxon>
        <taxon>CS clade</taxon>
        <taxon>Chlamydomonadales</taxon>
        <taxon>Volvocaceae</taxon>
        <taxon>Volvox</taxon>
    </lineage>
</organism>
<feature type="region of interest" description="Disordered" evidence="4">
    <location>
        <begin position="183"/>
        <end position="264"/>
    </location>
</feature>
<feature type="non-terminal residue" evidence="5">
    <location>
        <position position="314"/>
    </location>
</feature>
<feature type="compositionally biased region" description="Gly residues" evidence="4">
    <location>
        <begin position="212"/>
        <end position="227"/>
    </location>
</feature>
<keyword evidence="2" id="KW-0804">Transcription</keyword>
<feature type="compositionally biased region" description="Low complexity" evidence="4">
    <location>
        <begin position="233"/>
        <end position="253"/>
    </location>
</feature>
<keyword evidence="6" id="KW-1185">Reference proteome</keyword>
<feature type="region of interest" description="Disordered" evidence="4">
    <location>
        <begin position="50"/>
        <end position="72"/>
    </location>
</feature>
<protein>
    <submittedName>
        <fullName evidence="5">Uncharacterized protein</fullName>
    </submittedName>
</protein>
<gene>
    <name evidence="5" type="ORF">VaNZ11_010873</name>
</gene>
<sequence>MIGEQAAKDPIGNNRRRIHHRKSASDTLAFAASAFFNELPSPMPQPFAVASMAGPAPNRSTEDGGVERPPYYTFRTGFSPSDILEVLKDMDEEELEFDVDNLCVDDLDVEGEEDVAVRDVGDADPDADADVDLDADVPGFPSHTVATAEVEATLGLAAAAAPAGPATAVLGAAIEAMEQHQPLLSRQPRQQEPQQDPQLCCSAPDTRLGSSPCGGGGGSGYVSGGSNGRRRPSGTSTGVSGAPSAAPGVGAARSSRHMRHPSDPSAWAAAPLLVDKPLSEFAGQTRANALDPSQLDPKRAKRIIANRQSAHRSR</sequence>
<feature type="compositionally biased region" description="Basic residues" evidence="4">
    <location>
        <begin position="299"/>
        <end position="314"/>
    </location>
</feature>
<reference evidence="5 6" key="1">
    <citation type="journal article" date="2023" name="IScience">
        <title>Expanded male sex-determining region conserved during the evolution of homothallism in the green alga Volvox.</title>
        <authorList>
            <person name="Yamamoto K."/>
            <person name="Matsuzaki R."/>
            <person name="Mahakham W."/>
            <person name="Heman W."/>
            <person name="Sekimoto H."/>
            <person name="Kawachi M."/>
            <person name="Minakuchi Y."/>
            <person name="Toyoda A."/>
            <person name="Nozaki H."/>
        </authorList>
    </citation>
    <scope>NUCLEOTIDE SEQUENCE [LARGE SCALE GENOMIC DNA]</scope>
    <source>
        <strain evidence="5 6">NIES-4468</strain>
    </source>
</reference>
<evidence type="ECO:0000256" key="2">
    <source>
        <dbReference type="ARBA" id="ARBA00023163"/>
    </source>
</evidence>
<keyword evidence="1" id="KW-0805">Transcription regulation</keyword>
<dbReference type="Proteomes" id="UP001165090">
    <property type="component" value="Unassembled WGS sequence"/>
</dbReference>